<feature type="region of interest" description="Disordered" evidence="1">
    <location>
        <begin position="71"/>
        <end position="111"/>
    </location>
</feature>
<dbReference type="AlphaFoldDB" id="A0A9X8E7A2"/>
<feature type="compositionally biased region" description="Low complexity" evidence="1">
    <location>
        <begin position="81"/>
        <end position="96"/>
    </location>
</feature>
<dbReference type="Proteomes" id="UP000275652">
    <property type="component" value="Unassembled WGS sequence"/>
</dbReference>
<reference evidence="2 3" key="1">
    <citation type="journal article" date="2018" name="J. Invertebr. Pathol.">
        <title>New genotyping method for the causative agent of crayfish plague (Aphanomyces astaci) based on whole genome data.</title>
        <authorList>
            <person name="Minardi D."/>
            <person name="Studholme D.J."/>
            <person name="van der Giezen M."/>
            <person name="Pretto T."/>
            <person name="Oidtmann B."/>
        </authorList>
    </citation>
    <scope>NUCLEOTIDE SEQUENCE [LARGE SCALE GENOMIC DNA]</scope>
    <source>
        <strain evidence="2 3">KB13</strain>
    </source>
</reference>
<protein>
    <submittedName>
        <fullName evidence="2">Uncharacterized protein</fullName>
    </submittedName>
</protein>
<accession>A0A9X8E7A2</accession>
<name>A0A9X8E7A2_APHAT</name>
<feature type="compositionally biased region" description="Polar residues" evidence="1">
    <location>
        <begin position="71"/>
        <end position="80"/>
    </location>
</feature>
<sequence length="111" mass="11471">MTGRLTMSSVAVDASSTQAFRPRNTSGPHVVSSVTQLNLTLRVITTGLASLPYGYAKCGTLWETVPTLTPAASNASMTPRVTTVTSEPESKSTSSTRTIFSNTTSSGAVAG</sequence>
<proteinExistence type="predicted"/>
<dbReference type="EMBL" id="QUTI01017658">
    <property type="protein sequence ID" value="RLO10608.1"/>
    <property type="molecule type" value="Genomic_DNA"/>
</dbReference>
<evidence type="ECO:0000256" key="1">
    <source>
        <dbReference type="SAM" id="MobiDB-lite"/>
    </source>
</evidence>
<evidence type="ECO:0000313" key="2">
    <source>
        <dbReference type="EMBL" id="RLO10608.1"/>
    </source>
</evidence>
<feature type="region of interest" description="Disordered" evidence="1">
    <location>
        <begin position="1"/>
        <end position="30"/>
    </location>
</feature>
<evidence type="ECO:0000313" key="3">
    <source>
        <dbReference type="Proteomes" id="UP000275652"/>
    </source>
</evidence>
<organism evidence="2 3">
    <name type="scientific">Aphanomyces astaci</name>
    <name type="common">Crayfish plague agent</name>
    <dbReference type="NCBI Taxonomy" id="112090"/>
    <lineage>
        <taxon>Eukaryota</taxon>
        <taxon>Sar</taxon>
        <taxon>Stramenopiles</taxon>
        <taxon>Oomycota</taxon>
        <taxon>Saprolegniomycetes</taxon>
        <taxon>Saprolegniales</taxon>
        <taxon>Verrucalvaceae</taxon>
        <taxon>Aphanomyces</taxon>
    </lineage>
</organism>
<feature type="compositionally biased region" description="Polar residues" evidence="1">
    <location>
        <begin position="97"/>
        <end position="111"/>
    </location>
</feature>
<gene>
    <name evidence="2" type="ORF">DYB28_007698</name>
</gene>
<comment type="caution">
    <text evidence="2">The sequence shown here is derived from an EMBL/GenBank/DDBJ whole genome shotgun (WGS) entry which is preliminary data.</text>
</comment>